<dbReference type="eggNOG" id="ENOG502QV67">
    <property type="taxonomic scope" value="Eukaryota"/>
</dbReference>
<keyword evidence="3" id="KW-1185">Reference proteome</keyword>
<dbReference type="Gene3D" id="1.50.10.10">
    <property type="match status" value="1"/>
</dbReference>
<accession>M7TKD2</accession>
<dbReference type="PANTHER" id="PTHR33886">
    <property type="entry name" value="UNSATURATED RHAMNOGALACTURONAN HYDROLASE (EUROFUNG)"/>
    <property type="match status" value="1"/>
</dbReference>
<gene>
    <name evidence="2" type="ORF">UCREL1_5838</name>
</gene>
<dbReference type="PANTHER" id="PTHR33886:SF9">
    <property type="entry name" value="UNSATURATED RHAMNOGALACTURONAN HYDROLASE (EUROFUNG)"/>
    <property type="match status" value="1"/>
</dbReference>
<dbReference type="SUPFAM" id="SSF48208">
    <property type="entry name" value="Six-hairpin glycosidases"/>
    <property type="match status" value="1"/>
</dbReference>
<evidence type="ECO:0000313" key="3">
    <source>
        <dbReference type="Proteomes" id="UP000012174"/>
    </source>
</evidence>
<dbReference type="GO" id="GO:0016787">
    <property type="term" value="F:hydrolase activity"/>
    <property type="evidence" value="ECO:0007669"/>
    <property type="project" value="UniProtKB-KW"/>
</dbReference>
<protein>
    <submittedName>
        <fullName evidence="2">Putative cell wall glycosyl hydrolase protein</fullName>
    </submittedName>
</protein>
<dbReference type="Proteomes" id="UP000012174">
    <property type="component" value="Unassembled WGS sequence"/>
</dbReference>
<dbReference type="HOGENOM" id="CLU_102258_0_0_1"/>
<dbReference type="GO" id="GO:0005975">
    <property type="term" value="P:carbohydrate metabolic process"/>
    <property type="evidence" value="ECO:0007669"/>
    <property type="project" value="InterPro"/>
</dbReference>
<dbReference type="AlphaFoldDB" id="M7TKD2"/>
<dbReference type="EMBL" id="KB706502">
    <property type="protein sequence ID" value="EMR67160.1"/>
    <property type="molecule type" value="Genomic_DNA"/>
</dbReference>
<name>M7TKD2_EUTLA</name>
<proteinExistence type="predicted"/>
<dbReference type="InterPro" id="IPR008928">
    <property type="entry name" value="6-hairpin_glycosidase_sf"/>
</dbReference>
<evidence type="ECO:0000313" key="2">
    <source>
        <dbReference type="EMBL" id="EMR67160.1"/>
    </source>
</evidence>
<keyword evidence="1 2" id="KW-0378">Hydrolase</keyword>
<reference evidence="3" key="1">
    <citation type="journal article" date="2013" name="Genome Announc.">
        <title>Draft genome sequence of the grapevine dieback fungus Eutypa lata UCR-EL1.</title>
        <authorList>
            <person name="Blanco-Ulate B."/>
            <person name="Rolshausen P.E."/>
            <person name="Cantu D."/>
        </authorList>
    </citation>
    <scope>NUCLEOTIDE SEQUENCE [LARGE SCALE GENOMIC DNA]</scope>
    <source>
        <strain evidence="3">UCR-EL1</strain>
    </source>
</reference>
<dbReference type="InterPro" id="IPR010905">
    <property type="entry name" value="Glyco_hydro_88"/>
</dbReference>
<dbReference type="InterPro" id="IPR012341">
    <property type="entry name" value="6hp_glycosidase-like_sf"/>
</dbReference>
<dbReference type="OrthoDB" id="540611at2759"/>
<sequence>MWLDGIYMVDTFYAKWTHFYDRENQTAWDDIFQQYNLIATHARNESSGLYVHGWAETDSAPWADGEGRAPNVWGRALGWFFMSLVEVLQYFPQSHSGYEQLLGYYTSLAEALKSARDPASGNWWQVMNEPYPGREGNFIEASGSAMFTWSLFKGMSLGYLDRDDFLETAKSAYLSLVENFASEAENGTLIFNGTVAECGLVDANVTFEYYISQPIVPNGQNGAGPFMLASYEWEAWAKNA</sequence>
<dbReference type="Pfam" id="PF07470">
    <property type="entry name" value="Glyco_hydro_88"/>
    <property type="match status" value="1"/>
</dbReference>
<dbReference type="STRING" id="1287681.M7TKD2"/>
<evidence type="ECO:0000256" key="1">
    <source>
        <dbReference type="ARBA" id="ARBA00022801"/>
    </source>
</evidence>
<dbReference type="OMA" id="YEWEAWA"/>
<dbReference type="KEGG" id="ela:UCREL1_5838"/>
<dbReference type="InterPro" id="IPR052043">
    <property type="entry name" value="PolySaccharide_Degr_Enz"/>
</dbReference>
<organism evidence="2 3">
    <name type="scientific">Eutypa lata (strain UCR-EL1)</name>
    <name type="common">Grapevine dieback disease fungus</name>
    <name type="synonym">Eutypa armeniacae</name>
    <dbReference type="NCBI Taxonomy" id="1287681"/>
    <lineage>
        <taxon>Eukaryota</taxon>
        <taxon>Fungi</taxon>
        <taxon>Dikarya</taxon>
        <taxon>Ascomycota</taxon>
        <taxon>Pezizomycotina</taxon>
        <taxon>Sordariomycetes</taxon>
        <taxon>Xylariomycetidae</taxon>
        <taxon>Xylariales</taxon>
        <taxon>Diatrypaceae</taxon>
        <taxon>Eutypa</taxon>
    </lineage>
</organism>